<organism evidence="1 2">
    <name type="scientific">Nesidiocoris tenuis</name>
    <dbReference type="NCBI Taxonomy" id="355587"/>
    <lineage>
        <taxon>Eukaryota</taxon>
        <taxon>Metazoa</taxon>
        <taxon>Ecdysozoa</taxon>
        <taxon>Arthropoda</taxon>
        <taxon>Hexapoda</taxon>
        <taxon>Insecta</taxon>
        <taxon>Pterygota</taxon>
        <taxon>Neoptera</taxon>
        <taxon>Paraneoptera</taxon>
        <taxon>Hemiptera</taxon>
        <taxon>Heteroptera</taxon>
        <taxon>Panheteroptera</taxon>
        <taxon>Cimicomorpha</taxon>
        <taxon>Miridae</taxon>
        <taxon>Dicyphina</taxon>
        <taxon>Nesidiocoris</taxon>
    </lineage>
</organism>
<protein>
    <submittedName>
        <fullName evidence="1">Uncharacterized protein</fullName>
    </submittedName>
</protein>
<keyword evidence="2" id="KW-1185">Reference proteome</keyword>
<gene>
    <name evidence="1" type="ORF">NTEN_LOCUS15175</name>
</gene>
<name>A0A6H5H3R1_9HEMI</name>
<dbReference type="AlphaFoldDB" id="A0A6H5H3R1"/>
<dbReference type="Proteomes" id="UP000479000">
    <property type="component" value="Unassembled WGS sequence"/>
</dbReference>
<dbReference type="EMBL" id="CADCXU010022788">
    <property type="protein sequence ID" value="CAB0010118.1"/>
    <property type="molecule type" value="Genomic_DNA"/>
</dbReference>
<sequence>MIYLCNIHLLQPTDDQSVAVSGGAFNWTRIYKKRTKYTLEKFEIKFTPLPCSAGGEWSVNETLYILKRLHWIYCHVHQCGNISTVNLQNLVY</sequence>
<reference evidence="1 2" key="1">
    <citation type="submission" date="2020-02" db="EMBL/GenBank/DDBJ databases">
        <authorList>
            <person name="Ferguson B K."/>
        </authorList>
    </citation>
    <scope>NUCLEOTIDE SEQUENCE [LARGE SCALE GENOMIC DNA]</scope>
</reference>
<proteinExistence type="predicted"/>
<accession>A0A6H5H3R1</accession>
<evidence type="ECO:0000313" key="2">
    <source>
        <dbReference type="Proteomes" id="UP000479000"/>
    </source>
</evidence>
<evidence type="ECO:0000313" key="1">
    <source>
        <dbReference type="EMBL" id="CAB0010118.1"/>
    </source>
</evidence>